<sequence>MKRNWIVLIGIVILSGLAIYQNLAAKDKEVILPTETAPKPEFLAPSFSLQGLDGQTYNVGGARDKPLFLNFWASWCGPCEMEAPDLKRLYDKYSDQLDMYAVNITRNDKLENAKKFVERHEFTFPVLLDEEGKASELYQFYFIPTSFLIDRNGVIAEVINLVEPKELERKIKKLIDR</sequence>
<dbReference type="Pfam" id="PF00578">
    <property type="entry name" value="AhpC-TSA"/>
    <property type="match status" value="1"/>
</dbReference>
<dbReference type="EMBL" id="JBHTIU010000039">
    <property type="protein sequence ID" value="MFD0869986.1"/>
    <property type="molecule type" value="Genomic_DNA"/>
</dbReference>
<evidence type="ECO:0000256" key="1">
    <source>
        <dbReference type="ARBA" id="ARBA00023157"/>
    </source>
</evidence>
<dbReference type="InterPro" id="IPR013766">
    <property type="entry name" value="Thioredoxin_domain"/>
</dbReference>
<comment type="caution">
    <text evidence="3">The sequence shown here is derived from an EMBL/GenBank/DDBJ whole genome shotgun (WGS) entry which is preliminary data.</text>
</comment>
<reference evidence="4" key="1">
    <citation type="journal article" date="2019" name="Int. J. Syst. Evol. Microbiol.">
        <title>The Global Catalogue of Microorganisms (GCM) 10K type strain sequencing project: providing services to taxonomists for standard genome sequencing and annotation.</title>
        <authorList>
            <consortium name="The Broad Institute Genomics Platform"/>
            <consortium name="The Broad Institute Genome Sequencing Center for Infectious Disease"/>
            <person name="Wu L."/>
            <person name="Ma J."/>
        </authorList>
    </citation>
    <scope>NUCLEOTIDE SEQUENCE [LARGE SCALE GENOMIC DNA]</scope>
    <source>
        <strain evidence="4">CCUG 57263</strain>
    </source>
</reference>
<keyword evidence="4" id="KW-1185">Reference proteome</keyword>
<dbReference type="InterPro" id="IPR036249">
    <property type="entry name" value="Thioredoxin-like_sf"/>
</dbReference>
<evidence type="ECO:0000313" key="3">
    <source>
        <dbReference type="EMBL" id="MFD0869986.1"/>
    </source>
</evidence>
<gene>
    <name evidence="3" type="ORF">ACFQ03_12565</name>
</gene>
<dbReference type="SUPFAM" id="SSF52833">
    <property type="entry name" value="Thioredoxin-like"/>
    <property type="match status" value="1"/>
</dbReference>
<accession>A0ABW3D9F2</accession>
<dbReference type="InterPro" id="IPR050553">
    <property type="entry name" value="Thioredoxin_ResA/DsbE_sf"/>
</dbReference>
<dbReference type="InterPro" id="IPR000866">
    <property type="entry name" value="AhpC/TSA"/>
</dbReference>
<dbReference type="RefSeq" id="WP_144937686.1">
    <property type="nucleotide sequence ID" value="NZ_JBHTIU010000039.1"/>
</dbReference>
<dbReference type="Gene3D" id="3.40.30.10">
    <property type="entry name" value="Glutaredoxin"/>
    <property type="match status" value="1"/>
</dbReference>
<evidence type="ECO:0000313" key="4">
    <source>
        <dbReference type="Proteomes" id="UP001597120"/>
    </source>
</evidence>
<dbReference type="CDD" id="cd02966">
    <property type="entry name" value="TlpA_like_family"/>
    <property type="match status" value="1"/>
</dbReference>
<dbReference type="PANTHER" id="PTHR42852">
    <property type="entry name" value="THIOL:DISULFIDE INTERCHANGE PROTEIN DSBE"/>
    <property type="match status" value="1"/>
</dbReference>
<dbReference type="InterPro" id="IPR017937">
    <property type="entry name" value="Thioredoxin_CS"/>
</dbReference>
<dbReference type="PROSITE" id="PS00194">
    <property type="entry name" value="THIOREDOXIN_1"/>
    <property type="match status" value="1"/>
</dbReference>
<proteinExistence type="predicted"/>
<dbReference type="Proteomes" id="UP001597120">
    <property type="component" value="Unassembled WGS sequence"/>
</dbReference>
<organism evidence="3 4">
    <name type="scientific">Paenibacillus residui</name>
    <dbReference type="NCBI Taxonomy" id="629724"/>
    <lineage>
        <taxon>Bacteria</taxon>
        <taxon>Bacillati</taxon>
        <taxon>Bacillota</taxon>
        <taxon>Bacilli</taxon>
        <taxon>Bacillales</taxon>
        <taxon>Paenibacillaceae</taxon>
        <taxon>Paenibacillus</taxon>
    </lineage>
</organism>
<dbReference type="PANTHER" id="PTHR42852:SF1">
    <property type="entry name" value="THIOREDOXIN-LIKE PROTEIN YNEN"/>
    <property type="match status" value="1"/>
</dbReference>
<keyword evidence="1" id="KW-1015">Disulfide bond</keyword>
<dbReference type="PROSITE" id="PS51352">
    <property type="entry name" value="THIOREDOXIN_2"/>
    <property type="match status" value="1"/>
</dbReference>
<evidence type="ECO:0000259" key="2">
    <source>
        <dbReference type="PROSITE" id="PS51352"/>
    </source>
</evidence>
<protein>
    <submittedName>
        <fullName evidence="3">TlpA family protein disulfide reductase</fullName>
    </submittedName>
</protein>
<feature type="domain" description="Thioredoxin" evidence="2">
    <location>
        <begin position="38"/>
        <end position="176"/>
    </location>
</feature>
<name>A0ABW3D9F2_9BACL</name>